<dbReference type="OrthoDB" id="8562352at2"/>
<dbReference type="Proteomes" id="UP000295783">
    <property type="component" value="Unassembled WGS sequence"/>
</dbReference>
<keyword evidence="1" id="KW-1133">Transmembrane helix</keyword>
<keyword evidence="1" id="KW-0472">Membrane</keyword>
<gene>
    <name evidence="2" type="ORF">A8950_1232</name>
</gene>
<evidence type="ECO:0000313" key="3">
    <source>
        <dbReference type="Proteomes" id="UP000295783"/>
    </source>
</evidence>
<keyword evidence="3" id="KW-1185">Reference proteome</keyword>
<protein>
    <submittedName>
        <fullName evidence="2">3-vinyl bacteriochlorophyllide hydratase</fullName>
    </submittedName>
</protein>
<dbReference type="RefSeq" id="WP_133612750.1">
    <property type="nucleotide sequence ID" value="NZ_SNYW01000007.1"/>
</dbReference>
<evidence type="ECO:0000256" key="1">
    <source>
        <dbReference type="SAM" id="Phobius"/>
    </source>
</evidence>
<keyword evidence="1" id="KW-0812">Transmembrane</keyword>
<organism evidence="2 3">
    <name type="scientific">Dongia mobilis</name>
    <dbReference type="NCBI Taxonomy" id="578943"/>
    <lineage>
        <taxon>Bacteria</taxon>
        <taxon>Pseudomonadati</taxon>
        <taxon>Pseudomonadota</taxon>
        <taxon>Alphaproteobacteria</taxon>
        <taxon>Rhodospirillales</taxon>
        <taxon>Dongiaceae</taxon>
        <taxon>Dongia</taxon>
    </lineage>
</organism>
<dbReference type="AlphaFoldDB" id="A0A4V6PXJ2"/>
<feature type="transmembrane region" description="Helical" evidence="1">
    <location>
        <begin position="66"/>
        <end position="91"/>
    </location>
</feature>
<feature type="transmembrane region" description="Helical" evidence="1">
    <location>
        <begin position="133"/>
        <end position="154"/>
    </location>
</feature>
<comment type="caution">
    <text evidence="2">The sequence shown here is derived from an EMBL/GenBank/DDBJ whole genome shotgun (WGS) entry which is preliminary data.</text>
</comment>
<accession>A0A4V6PXJ2</accession>
<feature type="transmembrane region" description="Helical" evidence="1">
    <location>
        <begin position="103"/>
        <end position="121"/>
    </location>
</feature>
<proteinExistence type="predicted"/>
<dbReference type="EMBL" id="SNYW01000007">
    <property type="protein sequence ID" value="TDQ82950.1"/>
    <property type="molecule type" value="Genomic_DNA"/>
</dbReference>
<dbReference type="NCBIfam" id="TIGR02020">
    <property type="entry name" value="BchF"/>
    <property type="match status" value="1"/>
</dbReference>
<dbReference type="Pfam" id="PF07284">
    <property type="entry name" value="BCHF"/>
    <property type="match status" value="1"/>
</dbReference>
<feature type="transmembrane region" description="Helical" evidence="1">
    <location>
        <begin position="166"/>
        <end position="187"/>
    </location>
</feature>
<reference evidence="2 3" key="1">
    <citation type="submission" date="2019-03" db="EMBL/GenBank/DDBJ databases">
        <title>Genomic Encyclopedia of Type Strains, Phase III (KMG-III): the genomes of soil and plant-associated and newly described type strains.</title>
        <authorList>
            <person name="Whitman W."/>
        </authorList>
    </citation>
    <scope>NUCLEOTIDE SEQUENCE [LARGE SCALE GENOMIC DNA]</scope>
    <source>
        <strain evidence="2 3">CGMCC 1.7660</strain>
    </source>
</reference>
<name>A0A4V6PXJ2_9PROT</name>
<dbReference type="InterPro" id="IPR009905">
    <property type="entry name" value="BCHF"/>
</dbReference>
<dbReference type="GO" id="GO:0030494">
    <property type="term" value="P:bacteriochlorophyll biosynthetic process"/>
    <property type="evidence" value="ECO:0007669"/>
    <property type="project" value="InterPro"/>
</dbReference>
<evidence type="ECO:0000313" key="2">
    <source>
        <dbReference type="EMBL" id="TDQ82950.1"/>
    </source>
</evidence>
<dbReference type="GO" id="GO:0016836">
    <property type="term" value="F:hydro-lyase activity"/>
    <property type="evidence" value="ECO:0007669"/>
    <property type="project" value="InterPro"/>
</dbReference>
<dbReference type="GO" id="GO:0019685">
    <property type="term" value="P:photosynthesis, dark reaction"/>
    <property type="evidence" value="ECO:0007669"/>
    <property type="project" value="InterPro"/>
</dbReference>
<sequence length="209" mass="23167">MANLGFIDRALASFDQCPWSTFAGTSGHYASFPATTPAATPISSNVRPPIYSSEERRRRDASPWTLVQGVLAPFQFLVFAVSLWLIVWYLATGEGAELATASIIAKTLVLYTIMITGSIWEREVFGKYLFAPAFFWEDVVSMLVIGLHTAYLYAVVTSALGIREQMLLALLAYASYVVNAGQFLVKLRSARREAERMTSLPRRPQGRAT</sequence>